<feature type="signal peptide" evidence="1">
    <location>
        <begin position="1"/>
        <end position="20"/>
    </location>
</feature>
<feature type="chain" id="PRO_5034704524" evidence="1">
    <location>
        <begin position="21"/>
        <end position="172"/>
    </location>
</feature>
<keyword evidence="3" id="KW-1185">Reference proteome</keyword>
<keyword evidence="1" id="KW-0732">Signal</keyword>
<reference evidence="2 3" key="1">
    <citation type="submission" date="2020-01" db="EMBL/GenBank/DDBJ databases">
        <title>Identification and distribution of gene clusters putatively required for synthesis of sphingolipid metabolism inhibitors in phylogenetically diverse species of the filamentous fungus Fusarium.</title>
        <authorList>
            <person name="Kim H.-S."/>
            <person name="Busman M."/>
            <person name="Brown D.W."/>
            <person name="Divon H."/>
            <person name="Uhlig S."/>
            <person name="Proctor R.H."/>
        </authorList>
    </citation>
    <scope>NUCLEOTIDE SEQUENCE [LARGE SCALE GENOMIC DNA]</scope>
    <source>
        <strain evidence="2 3">NRRL 20459</strain>
    </source>
</reference>
<evidence type="ECO:0000256" key="1">
    <source>
        <dbReference type="SAM" id="SignalP"/>
    </source>
</evidence>
<dbReference type="AlphaFoldDB" id="A0A8H4LIF9"/>
<proteinExistence type="predicted"/>
<protein>
    <submittedName>
        <fullName evidence="2">Uncharacterized protein</fullName>
    </submittedName>
</protein>
<name>A0A8H4LIF9_9HYPO</name>
<dbReference type="EMBL" id="JAADYS010000661">
    <property type="protein sequence ID" value="KAF4468069.1"/>
    <property type="molecule type" value="Genomic_DNA"/>
</dbReference>
<organism evidence="2 3">
    <name type="scientific">Fusarium albosuccineum</name>
    <dbReference type="NCBI Taxonomy" id="1237068"/>
    <lineage>
        <taxon>Eukaryota</taxon>
        <taxon>Fungi</taxon>
        <taxon>Dikarya</taxon>
        <taxon>Ascomycota</taxon>
        <taxon>Pezizomycotina</taxon>
        <taxon>Sordariomycetes</taxon>
        <taxon>Hypocreomycetidae</taxon>
        <taxon>Hypocreales</taxon>
        <taxon>Nectriaceae</taxon>
        <taxon>Fusarium</taxon>
        <taxon>Fusarium decemcellulare species complex</taxon>
    </lineage>
</organism>
<dbReference type="OrthoDB" id="5151165at2759"/>
<evidence type="ECO:0000313" key="2">
    <source>
        <dbReference type="EMBL" id="KAF4468069.1"/>
    </source>
</evidence>
<comment type="caution">
    <text evidence="2">The sequence shown here is derived from an EMBL/GenBank/DDBJ whole genome shotgun (WGS) entry which is preliminary data.</text>
</comment>
<dbReference type="Proteomes" id="UP000554235">
    <property type="component" value="Unassembled WGS sequence"/>
</dbReference>
<gene>
    <name evidence="2" type="ORF">FALBO_5044</name>
</gene>
<evidence type="ECO:0000313" key="3">
    <source>
        <dbReference type="Proteomes" id="UP000554235"/>
    </source>
</evidence>
<sequence>MYSNIFLFASLLGIFGTAIADDCMLVNGLTNPNPAPTSSQQLCLPQGEGQWTFSMVTSLSVVPSFSDDAGNWLAGAAGSAGFLIYDNACVPRAYYPKPGCGIPYVAKENFLPLVLTVEVVDFDIGQPYFSFAYGDGLYSIKNNHCVCSDMSHGLTGAKGCRCAFPLDGHFVG</sequence>
<accession>A0A8H4LIF9</accession>